<evidence type="ECO:0000256" key="7">
    <source>
        <dbReference type="ARBA" id="ARBA00022932"/>
    </source>
</evidence>
<evidence type="ECO:0000256" key="3">
    <source>
        <dbReference type="ARBA" id="ARBA00019114"/>
    </source>
</evidence>
<accession>A0A1V6CDK6</accession>
<dbReference type="Gene3D" id="3.20.20.140">
    <property type="entry name" value="Metal-dependent hydrolases"/>
    <property type="match status" value="1"/>
</dbReference>
<dbReference type="InterPro" id="IPR016195">
    <property type="entry name" value="Pol/histidinol_Pase-like"/>
</dbReference>
<dbReference type="Pfam" id="PF01336">
    <property type="entry name" value="tRNA_anti-codon"/>
    <property type="match status" value="1"/>
</dbReference>
<dbReference type="Pfam" id="PF02811">
    <property type="entry name" value="PHP"/>
    <property type="match status" value="1"/>
</dbReference>
<keyword evidence="7" id="KW-0239">DNA-directed DNA polymerase</keyword>
<dbReference type="Proteomes" id="UP000485562">
    <property type="component" value="Unassembled WGS sequence"/>
</dbReference>
<dbReference type="EMBL" id="MWDQ01000025">
    <property type="protein sequence ID" value="OQB75002.1"/>
    <property type="molecule type" value="Genomic_DNA"/>
</dbReference>
<dbReference type="NCBIfam" id="NF005298">
    <property type="entry name" value="PRK06826.1"/>
    <property type="match status" value="1"/>
</dbReference>
<dbReference type="InterPro" id="IPR004365">
    <property type="entry name" value="NA-bd_OB_tRNA"/>
</dbReference>
<dbReference type="GO" id="GO:0008408">
    <property type="term" value="F:3'-5' exonuclease activity"/>
    <property type="evidence" value="ECO:0007669"/>
    <property type="project" value="InterPro"/>
</dbReference>
<dbReference type="SUPFAM" id="SSF89550">
    <property type="entry name" value="PHP domain-like"/>
    <property type="match status" value="1"/>
</dbReference>
<proteinExistence type="predicted"/>
<evidence type="ECO:0000256" key="5">
    <source>
        <dbReference type="ARBA" id="ARBA00022695"/>
    </source>
</evidence>
<comment type="catalytic activity">
    <reaction evidence="8">
        <text>DNA(n) + a 2'-deoxyribonucleoside 5'-triphosphate = DNA(n+1) + diphosphate</text>
        <dbReference type="Rhea" id="RHEA:22508"/>
        <dbReference type="Rhea" id="RHEA-COMP:17339"/>
        <dbReference type="Rhea" id="RHEA-COMP:17340"/>
        <dbReference type="ChEBI" id="CHEBI:33019"/>
        <dbReference type="ChEBI" id="CHEBI:61560"/>
        <dbReference type="ChEBI" id="CHEBI:173112"/>
        <dbReference type="EC" id="2.7.7.7"/>
    </reaction>
</comment>
<dbReference type="Gene3D" id="1.10.150.870">
    <property type="match status" value="1"/>
</dbReference>
<dbReference type="PANTHER" id="PTHR32294">
    <property type="entry name" value="DNA POLYMERASE III SUBUNIT ALPHA"/>
    <property type="match status" value="1"/>
</dbReference>
<dbReference type="GO" id="GO:0003887">
    <property type="term" value="F:DNA-directed DNA polymerase activity"/>
    <property type="evidence" value="ECO:0007669"/>
    <property type="project" value="UniProtKB-KW"/>
</dbReference>
<dbReference type="CDD" id="cd12113">
    <property type="entry name" value="PHP_PolIIIA_DnaE3"/>
    <property type="match status" value="1"/>
</dbReference>
<dbReference type="AlphaFoldDB" id="A0A1V6CDK6"/>
<dbReference type="InterPro" id="IPR041931">
    <property type="entry name" value="DNA_pol3_alpha_thumb_dom"/>
</dbReference>
<dbReference type="Pfam" id="PF07733">
    <property type="entry name" value="DNA_pol3_alpha"/>
    <property type="match status" value="1"/>
</dbReference>
<dbReference type="Gene3D" id="1.10.10.1600">
    <property type="entry name" value="Bacterial DNA polymerase III alpha subunit, thumb domain"/>
    <property type="match status" value="1"/>
</dbReference>
<evidence type="ECO:0000313" key="10">
    <source>
        <dbReference type="EMBL" id="OQB75002.1"/>
    </source>
</evidence>
<dbReference type="InterPro" id="IPR040982">
    <property type="entry name" value="DNA_pol3_finger"/>
</dbReference>
<dbReference type="Pfam" id="PF17657">
    <property type="entry name" value="DNA_pol3_finger"/>
    <property type="match status" value="1"/>
</dbReference>
<keyword evidence="5 10" id="KW-0548">Nucleotidyltransferase</keyword>
<evidence type="ECO:0000259" key="9">
    <source>
        <dbReference type="SMART" id="SM00481"/>
    </source>
</evidence>
<dbReference type="PANTHER" id="PTHR32294:SF0">
    <property type="entry name" value="DNA POLYMERASE III SUBUNIT ALPHA"/>
    <property type="match status" value="1"/>
</dbReference>
<evidence type="ECO:0000256" key="6">
    <source>
        <dbReference type="ARBA" id="ARBA00022705"/>
    </source>
</evidence>
<dbReference type="InterPro" id="IPR003141">
    <property type="entry name" value="Pol/His_phosphatase_N"/>
</dbReference>
<name>A0A1V6CDK6_UNCT6</name>
<dbReference type="InterPro" id="IPR004805">
    <property type="entry name" value="DnaE2/DnaE/PolC"/>
</dbReference>
<dbReference type="InterPro" id="IPR004013">
    <property type="entry name" value="PHP_dom"/>
</dbReference>
<dbReference type="SMART" id="SM00481">
    <property type="entry name" value="POLIIIAc"/>
    <property type="match status" value="1"/>
</dbReference>
<comment type="subcellular location">
    <subcellularLocation>
        <location evidence="1">Cytoplasm</location>
    </subcellularLocation>
</comment>
<dbReference type="GO" id="GO:0006260">
    <property type="term" value="P:DNA replication"/>
    <property type="evidence" value="ECO:0007669"/>
    <property type="project" value="UniProtKB-KW"/>
</dbReference>
<feature type="domain" description="Polymerase/histidinol phosphatase N-terminal" evidence="9">
    <location>
        <begin position="5"/>
        <end position="72"/>
    </location>
</feature>
<dbReference type="Pfam" id="PF14579">
    <property type="entry name" value="HHH_6"/>
    <property type="match status" value="1"/>
</dbReference>
<dbReference type="GO" id="GO:0003676">
    <property type="term" value="F:nucleic acid binding"/>
    <property type="evidence" value="ECO:0007669"/>
    <property type="project" value="InterPro"/>
</dbReference>
<evidence type="ECO:0000256" key="1">
    <source>
        <dbReference type="ARBA" id="ARBA00004496"/>
    </source>
</evidence>
<protein>
    <recommendedName>
        <fullName evidence="3">DNA polymerase III subunit alpha</fullName>
        <ecNumber evidence="2">2.7.7.7</ecNumber>
    </recommendedName>
</protein>
<organism evidence="10">
    <name type="scientific">candidate division TA06 bacterium ADurb.Bin131</name>
    <dbReference type="NCBI Taxonomy" id="1852827"/>
    <lineage>
        <taxon>Bacteria</taxon>
        <taxon>Bacteria division TA06</taxon>
    </lineage>
</organism>
<dbReference type="InterPro" id="IPR011708">
    <property type="entry name" value="DNA_pol3_alpha_NTPase_dom"/>
</dbReference>
<comment type="caution">
    <text evidence="10">The sequence shown here is derived from an EMBL/GenBank/DDBJ whole genome shotgun (WGS) entry which is preliminary data.</text>
</comment>
<dbReference type="NCBIfam" id="TIGR00594">
    <property type="entry name" value="polc"/>
    <property type="match status" value="1"/>
</dbReference>
<evidence type="ECO:0000256" key="4">
    <source>
        <dbReference type="ARBA" id="ARBA00022679"/>
    </source>
</evidence>
<dbReference type="EC" id="2.7.7.7" evidence="2"/>
<keyword evidence="6" id="KW-0235">DNA replication</keyword>
<dbReference type="CDD" id="cd04485">
    <property type="entry name" value="DnaE_OBF"/>
    <property type="match status" value="1"/>
</dbReference>
<keyword evidence="4 10" id="KW-0808">Transferase</keyword>
<dbReference type="NCBIfam" id="NF004226">
    <property type="entry name" value="PRK05673.1"/>
    <property type="match status" value="1"/>
</dbReference>
<dbReference type="InterPro" id="IPR029460">
    <property type="entry name" value="DNAPol_HHH"/>
</dbReference>
<dbReference type="SUPFAM" id="SSF160975">
    <property type="entry name" value="AF1531-like"/>
    <property type="match status" value="1"/>
</dbReference>
<evidence type="ECO:0000256" key="2">
    <source>
        <dbReference type="ARBA" id="ARBA00012417"/>
    </source>
</evidence>
<dbReference type="GO" id="GO:0005737">
    <property type="term" value="C:cytoplasm"/>
    <property type="evidence" value="ECO:0007669"/>
    <property type="project" value="UniProtKB-SubCell"/>
</dbReference>
<evidence type="ECO:0000256" key="8">
    <source>
        <dbReference type="ARBA" id="ARBA00049244"/>
    </source>
</evidence>
<sequence>MKDFVHLHLHTEYSLLDGMCRIDEVTKQAHYLEMPGLAITDHGGLFGIIHFYESALNNGIKPIIGSEMYITPTNRFEKKTTGKNQASYHLTVLAANNKGYENLLELSTRSYLEGFYHKPRIDRQLLAKHSEGLIILSGCMQGEISQWLLSNNVDEAINSLRWYLDVFGKENFYLEMMEIGIPEQTKINKEILDIAKKNGVKFVATNDCHYLKKDDCFAHEILLCIQTGTNIEDENRLRFSSSEFYFKTPEQMKMLFAEVPGALLNTIEIYEKCNVSIDFSSQHIPRFPLPDGMSDAQCLENLVLEGLKKKFNMDYNNVENDITKRVRYELDVIKKMNFAGYFLIIQDIVNEARKRNIKVGPGRGSGPGSLVAYLLGITEINPLKYDLLFERFLNPERISMPDIDIDFEDTKRDQVIEYIRHKYGEENVAQIATFGTMGARAVIRDVGRALKMSFAEVDRIAKLISSEPGASLKEELIKNEEINRLIKSDERIKKLFEISVSLEGLARHASTHAAGVVVTDRPIYKYVPLFRGTRGETTSQFEMTSIEKIGLLKIDILGLKNLSLIDETINLVRLNKGIDIKEIPENDSLTYEMLCRGDSIGLFQLESDGMRELLKRTKPKSFEDIIAILALYRPGPMQSGMVEQYIQCKKDPTKIKYEHPLLEPILKPTYGVILYQEQVMKIANVIGNFSMGEADILRKAMGKKNPELLEKQREKFLSGAKKNRIRPELAEKIFNNMAKFAGYGFNKSHSTSYAILAYQTAYLKANYPLEYMTALLNSEIGNEEKIRQYIEEAEQMNIWVLPPDIQESIEKFSIVGNDILFGLSAIKNVGQGAIQSILEARKEGRFKSLFDFCQRVDLRLINRKVVESLIKAGAFDSFEMPRSHLYALMDEAIEQGSRIQKINADGQLSIFSRTENFESPAIHEAISQLPEWSESKLLAFEKEMLGVYRTGHPLENCRETLSHFVDAWSNETGKLVEGREYWFGGLMQNLKIMTSRKGEKMAVGELEDLYGKIEVVFYPQVYENISSILKISNIVFIKGKIEHRSEKSKIIAKDVATLNTISEKHTKNLVIKISTKTPKDILSQIKDIFNSHRGSSQIFIVIGDEDSGFVKVKLTRFQVAIVPELLEALRDILPEGNISLN</sequence>
<reference evidence="10" key="1">
    <citation type="submission" date="2017-02" db="EMBL/GenBank/DDBJ databases">
        <title>Delving into the versatile metabolic prowess of the omnipresent phylum Bacteroidetes.</title>
        <authorList>
            <person name="Nobu M.K."/>
            <person name="Mei R."/>
            <person name="Narihiro T."/>
            <person name="Kuroda K."/>
            <person name="Liu W.-T."/>
        </authorList>
    </citation>
    <scope>NUCLEOTIDE SEQUENCE</scope>
    <source>
        <strain evidence="10">ADurb.Bin131</strain>
    </source>
</reference>
<gene>
    <name evidence="10" type="primary">dnaE</name>
    <name evidence="10" type="ORF">BWX89_00234</name>
</gene>